<evidence type="ECO:0000313" key="3">
    <source>
        <dbReference type="Proteomes" id="UP001595921"/>
    </source>
</evidence>
<dbReference type="SUPFAM" id="SSF51182">
    <property type="entry name" value="RmlC-like cupins"/>
    <property type="match status" value="1"/>
</dbReference>
<reference evidence="2 3" key="1">
    <citation type="journal article" date="2019" name="Int. J. Syst. Evol. Microbiol.">
        <title>The Global Catalogue of Microorganisms (GCM) 10K type strain sequencing project: providing services to taxonomists for standard genome sequencing and annotation.</title>
        <authorList>
            <consortium name="The Broad Institute Genomics Platform"/>
            <consortium name="The Broad Institute Genome Sequencing Center for Infectious Disease"/>
            <person name="Wu L."/>
            <person name="Ma J."/>
        </authorList>
    </citation>
    <scope>NUCLEOTIDE SEQUENCE [LARGE SCALE GENOMIC DNA]</scope>
    <source>
        <strain evidence="2 3">CGMCC 1.12553</strain>
    </source>
</reference>
<evidence type="ECO:0000313" key="2">
    <source>
        <dbReference type="EMBL" id="MFC4360640.1"/>
    </source>
</evidence>
<dbReference type="SUPFAM" id="SSF54427">
    <property type="entry name" value="NTF2-like"/>
    <property type="match status" value="1"/>
</dbReference>
<sequence length="322" mass="36526">MHLPARIRNPVTGERIKFDESTSSTEKLVWNEFRPPNIEPPPAHYHPTSEERFKVRKGYLVVETDGTEHQVEADETFVVPPETPHVSYTESKPVHFRREVTPPERWREALTDRFAASHAVGGLSGVTRRFQMILLLQAYPDVIVPARPPRPVQRVLVPVLASIARAIGLKSHYPYPHEAETHREEHKRIVQKYPKVVSSGDFDLIDGLCTDDVVSHVPLGEPQGPDALKKYESPIHEAFPDFDVTNEHLVAEGDHVAMHLTIRGTHQGEMMGIPPTGNQVEFQNMIFHRMENGKIAERWVQPDVVGLLQQLGAIDDRFLNND</sequence>
<dbReference type="Proteomes" id="UP001595921">
    <property type="component" value="Unassembled WGS sequence"/>
</dbReference>
<dbReference type="Gene3D" id="2.60.120.10">
    <property type="entry name" value="Jelly Rolls"/>
    <property type="match status" value="1"/>
</dbReference>
<dbReference type="Pfam" id="PF07883">
    <property type="entry name" value="Cupin_2"/>
    <property type="match status" value="1"/>
</dbReference>
<proteinExistence type="predicted"/>
<dbReference type="InterPro" id="IPR014710">
    <property type="entry name" value="RmlC-like_jellyroll"/>
</dbReference>
<dbReference type="PANTHER" id="PTHR38436">
    <property type="entry name" value="POLYKETIDE CYCLASE SNOAL-LIKE DOMAIN"/>
    <property type="match status" value="1"/>
</dbReference>
<name>A0ABD5PJ01_9EURY</name>
<dbReference type="RefSeq" id="WP_267621028.1">
    <property type="nucleotide sequence ID" value="NZ_JAODIW010000005.1"/>
</dbReference>
<dbReference type="InterPro" id="IPR009959">
    <property type="entry name" value="Cyclase_SnoaL-like"/>
</dbReference>
<dbReference type="Pfam" id="PF07366">
    <property type="entry name" value="SnoaL"/>
    <property type="match status" value="1"/>
</dbReference>
<dbReference type="InterPro" id="IPR032710">
    <property type="entry name" value="NTF2-like_dom_sf"/>
</dbReference>
<dbReference type="EMBL" id="JBHSDS010000017">
    <property type="protein sequence ID" value="MFC4360640.1"/>
    <property type="molecule type" value="Genomic_DNA"/>
</dbReference>
<dbReference type="InterPro" id="IPR013096">
    <property type="entry name" value="Cupin_2"/>
</dbReference>
<feature type="domain" description="Cupin type-2" evidence="1">
    <location>
        <begin position="41"/>
        <end position="88"/>
    </location>
</feature>
<dbReference type="PANTHER" id="PTHR38436:SF1">
    <property type="entry name" value="ESTER CYCLASE"/>
    <property type="match status" value="1"/>
</dbReference>
<dbReference type="Gene3D" id="3.10.450.50">
    <property type="match status" value="1"/>
</dbReference>
<organism evidence="2 3">
    <name type="scientific">Halobium salinum</name>
    <dbReference type="NCBI Taxonomy" id="1364940"/>
    <lineage>
        <taxon>Archaea</taxon>
        <taxon>Methanobacteriati</taxon>
        <taxon>Methanobacteriota</taxon>
        <taxon>Stenosarchaea group</taxon>
        <taxon>Halobacteria</taxon>
        <taxon>Halobacteriales</taxon>
        <taxon>Haloferacaceae</taxon>
        <taxon>Halobium</taxon>
    </lineage>
</organism>
<protein>
    <submittedName>
        <fullName evidence="2">Ester cyclase</fullName>
    </submittedName>
</protein>
<evidence type="ECO:0000259" key="1">
    <source>
        <dbReference type="Pfam" id="PF07883"/>
    </source>
</evidence>
<comment type="caution">
    <text evidence="2">The sequence shown here is derived from an EMBL/GenBank/DDBJ whole genome shotgun (WGS) entry which is preliminary data.</text>
</comment>
<accession>A0ABD5PJ01</accession>
<keyword evidence="3" id="KW-1185">Reference proteome</keyword>
<dbReference type="AlphaFoldDB" id="A0ABD5PJ01"/>
<dbReference type="InterPro" id="IPR011051">
    <property type="entry name" value="RmlC_Cupin_sf"/>
</dbReference>
<gene>
    <name evidence="2" type="ORF">ACFO0N_22095</name>
</gene>